<gene>
    <name evidence="1" type="ORF">HMPREF1336_03381</name>
</gene>
<evidence type="ECO:0000313" key="1">
    <source>
        <dbReference type="EMBL" id="EJV12099.1"/>
    </source>
</evidence>
<dbReference type="AlphaFoldDB" id="A0AAV3GHR1"/>
<dbReference type="EMBL" id="ALZR01000141">
    <property type="protein sequence ID" value="EJV12099.1"/>
    <property type="molecule type" value="Genomic_DNA"/>
</dbReference>
<comment type="caution">
    <text evidence="1">The sequence shown here is derived from an EMBL/GenBank/DDBJ whole genome shotgun (WGS) entry which is preliminary data.</text>
</comment>
<dbReference type="Proteomes" id="UP000004117">
    <property type="component" value="Unassembled WGS sequence"/>
</dbReference>
<organism evidence="1 2">
    <name type="scientific">Enterococcus faecalis ERV63</name>
    <dbReference type="NCBI Taxonomy" id="1134793"/>
    <lineage>
        <taxon>Bacteria</taxon>
        <taxon>Bacillati</taxon>
        <taxon>Bacillota</taxon>
        <taxon>Bacilli</taxon>
        <taxon>Lactobacillales</taxon>
        <taxon>Enterococcaceae</taxon>
        <taxon>Enterococcus</taxon>
    </lineage>
</organism>
<sequence length="42" mass="4830">MFHLFLLIGSICLLLVSKMVNLVQSVLKKELLEGKDENRIFP</sequence>
<name>A0AAV3GHR1_ENTFL</name>
<proteinExistence type="predicted"/>
<reference evidence="1 2" key="1">
    <citation type="submission" date="2012-04" db="EMBL/GenBank/DDBJ databases">
        <authorList>
            <person name="Weinstock G."/>
            <person name="Sodergren E."/>
            <person name="Lobos E.A."/>
            <person name="Fulton L."/>
            <person name="Fulton R."/>
            <person name="Courtney L."/>
            <person name="Fronick C."/>
            <person name="O'Laughlin M."/>
            <person name="Godfrey J."/>
            <person name="Wilson R.M."/>
            <person name="Miner T."/>
            <person name="Farmer C."/>
            <person name="Delehaunty K."/>
            <person name="Cordes M."/>
            <person name="Minx P."/>
            <person name="Tomlinson C."/>
            <person name="Chen J."/>
            <person name="Wollam A."/>
            <person name="Pepin K.H."/>
            <person name="Bhonagiri V."/>
            <person name="Zhang X."/>
            <person name="Suruliraj S."/>
            <person name="Warren W."/>
            <person name="Mitreva M."/>
            <person name="Mardis E.R."/>
            <person name="Wilson R.K."/>
        </authorList>
    </citation>
    <scope>NUCLEOTIDE SEQUENCE [LARGE SCALE GENOMIC DNA]</scope>
    <source>
        <strain evidence="1 2">ERV63</strain>
    </source>
</reference>
<accession>A0AAV3GHR1</accession>
<evidence type="ECO:0000313" key="2">
    <source>
        <dbReference type="Proteomes" id="UP000004117"/>
    </source>
</evidence>
<protein>
    <submittedName>
        <fullName evidence="1">Uncharacterized protein</fullName>
    </submittedName>
</protein>